<evidence type="ECO:0000313" key="1">
    <source>
        <dbReference type="EMBL" id="KAK8163706.1"/>
    </source>
</evidence>
<gene>
    <name evidence="1" type="ORF">IWX90DRAFT_237282</name>
</gene>
<dbReference type="PANTHER" id="PTHR12277">
    <property type="entry name" value="ALPHA/BETA HYDROLASE DOMAIN-CONTAINING PROTEIN"/>
    <property type="match status" value="1"/>
</dbReference>
<dbReference type="Gene3D" id="3.40.50.1820">
    <property type="entry name" value="alpha/beta hydrolase"/>
    <property type="match status" value="1"/>
</dbReference>
<accession>A0ABR1XPT8</accession>
<keyword evidence="2" id="KW-1185">Reference proteome</keyword>
<dbReference type="SUPFAM" id="SSF53474">
    <property type="entry name" value="alpha/beta-Hydrolases"/>
    <property type="match status" value="1"/>
</dbReference>
<keyword evidence="1" id="KW-0378">Hydrolase</keyword>
<sequence>MCFLGLWSYKIIMTIVFQNKIIYMPYMPPFARSETMEDYAKLCRPVVWQEISIRSLDGTRIALCAGEIHHGTIQEAPEEHRQKRTVIIYFQGNGGSVPLRLPMLSKILKALRQTSEADMLFTLVAPSYRGFWKSRGRASQKGIQRDAKATLQWVHQTYGRENCDLKIVLWGQSLGAGVATNLAAWHFKSKQPAHDSTNRPEIAGIILETPFIGIKEMLLALYPQKWLPYRYLWPFLRNFWDSDQALREFSASKETTDVPIQIITAGDDEVVPASQGEHLHSLCQDLELDVRRKDIVHALHNEVPDRVAGRDSIVSFIKEVGHG</sequence>
<evidence type="ECO:0000313" key="2">
    <source>
        <dbReference type="Proteomes" id="UP001456524"/>
    </source>
</evidence>
<dbReference type="Proteomes" id="UP001456524">
    <property type="component" value="Unassembled WGS sequence"/>
</dbReference>
<dbReference type="GO" id="GO:0016787">
    <property type="term" value="F:hydrolase activity"/>
    <property type="evidence" value="ECO:0007669"/>
    <property type="project" value="UniProtKB-KW"/>
</dbReference>
<proteinExistence type="predicted"/>
<protein>
    <submittedName>
        <fullName evidence="1">Alpha/Beta hydrolase protein</fullName>
    </submittedName>
</protein>
<name>A0ABR1XPT8_9PEZI</name>
<dbReference type="EMBL" id="JBBWUH010000006">
    <property type="protein sequence ID" value="KAK8163706.1"/>
    <property type="molecule type" value="Genomic_DNA"/>
</dbReference>
<dbReference type="PANTHER" id="PTHR12277:SF64">
    <property type="entry name" value="SUPERFAMILY HYDROLASE, PUTATIVE (AFU_ORTHOLOGUE AFUA_3G01760)-RELATED"/>
    <property type="match status" value="1"/>
</dbReference>
<dbReference type="InterPro" id="IPR029058">
    <property type="entry name" value="AB_hydrolase_fold"/>
</dbReference>
<organism evidence="1 2">
    <name type="scientific">Phyllosticta citrichinensis</name>
    <dbReference type="NCBI Taxonomy" id="1130410"/>
    <lineage>
        <taxon>Eukaryota</taxon>
        <taxon>Fungi</taxon>
        <taxon>Dikarya</taxon>
        <taxon>Ascomycota</taxon>
        <taxon>Pezizomycotina</taxon>
        <taxon>Dothideomycetes</taxon>
        <taxon>Dothideomycetes incertae sedis</taxon>
        <taxon>Botryosphaeriales</taxon>
        <taxon>Phyllostictaceae</taxon>
        <taxon>Phyllosticta</taxon>
    </lineage>
</organism>
<comment type="caution">
    <text evidence="1">The sequence shown here is derived from an EMBL/GenBank/DDBJ whole genome shotgun (WGS) entry which is preliminary data.</text>
</comment>
<reference evidence="1 2" key="1">
    <citation type="journal article" date="2022" name="G3 (Bethesda)">
        <title>Enemy or ally: a genomic approach to elucidate the lifestyle of Phyllosticta citrichinaensis.</title>
        <authorList>
            <person name="Buijs V.A."/>
            <person name="Groenewald J.Z."/>
            <person name="Haridas S."/>
            <person name="LaButti K.M."/>
            <person name="Lipzen A."/>
            <person name="Martin F.M."/>
            <person name="Barry K."/>
            <person name="Grigoriev I.V."/>
            <person name="Crous P.W."/>
            <person name="Seidl M.F."/>
        </authorList>
    </citation>
    <scope>NUCLEOTIDE SEQUENCE [LARGE SCALE GENOMIC DNA]</scope>
    <source>
        <strain evidence="1 2">CBS 129764</strain>
    </source>
</reference>